<dbReference type="SUPFAM" id="SSF102712">
    <property type="entry name" value="JAB1/MPN domain"/>
    <property type="match status" value="1"/>
</dbReference>
<evidence type="ECO:0000313" key="7">
    <source>
        <dbReference type="EMBL" id="KAB2815603.1"/>
    </source>
</evidence>
<keyword evidence="5" id="KW-0482">Metalloprotease</keyword>
<dbReference type="Gene3D" id="3.40.140.10">
    <property type="entry name" value="Cytidine Deaminase, domain 2"/>
    <property type="match status" value="1"/>
</dbReference>
<organism evidence="7 8">
    <name type="scientific">Phaeocystidibacter marisrubri</name>
    <dbReference type="NCBI Taxonomy" id="1577780"/>
    <lineage>
        <taxon>Bacteria</taxon>
        <taxon>Pseudomonadati</taxon>
        <taxon>Bacteroidota</taxon>
        <taxon>Flavobacteriia</taxon>
        <taxon>Flavobacteriales</taxon>
        <taxon>Phaeocystidibacteraceae</taxon>
        <taxon>Phaeocystidibacter</taxon>
    </lineage>
</organism>
<evidence type="ECO:0000256" key="2">
    <source>
        <dbReference type="ARBA" id="ARBA00022723"/>
    </source>
</evidence>
<dbReference type="GO" id="GO:0046872">
    <property type="term" value="F:metal ion binding"/>
    <property type="evidence" value="ECO:0007669"/>
    <property type="project" value="UniProtKB-KW"/>
</dbReference>
<evidence type="ECO:0000256" key="4">
    <source>
        <dbReference type="ARBA" id="ARBA00022833"/>
    </source>
</evidence>
<evidence type="ECO:0000256" key="5">
    <source>
        <dbReference type="ARBA" id="ARBA00023049"/>
    </source>
</evidence>
<evidence type="ECO:0000313" key="8">
    <source>
        <dbReference type="Proteomes" id="UP000484164"/>
    </source>
</evidence>
<dbReference type="Proteomes" id="UP000484164">
    <property type="component" value="Unassembled WGS sequence"/>
</dbReference>
<keyword evidence="4" id="KW-0862">Zinc</keyword>
<keyword evidence="2" id="KW-0479">Metal-binding</keyword>
<accession>A0A6L3ZCL6</accession>
<comment type="caution">
    <text evidence="7">The sequence shown here is derived from an EMBL/GenBank/DDBJ whole genome shotgun (WGS) entry which is preliminary data.</text>
</comment>
<dbReference type="InterPro" id="IPR028090">
    <property type="entry name" value="JAB_dom_prok"/>
</dbReference>
<dbReference type="OrthoDB" id="517279at2"/>
<dbReference type="RefSeq" id="WP_151693033.1">
    <property type="nucleotide sequence ID" value="NZ_BMGX01000001.1"/>
</dbReference>
<dbReference type="Pfam" id="PF14464">
    <property type="entry name" value="Prok-JAB"/>
    <property type="match status" value="1"/>
</dbReference>
<keyword evidence="3" id="KW-0378">Hydrolase</keyword>
<sequence length="153" mass="17203">MVEVELSKKRIVLSDRLLEILERYKQIGKKDNEAGGILLGQVSEDGIFILKASAPCSADQASRTGFVRSKKKAQYIIDYEHVSSGGQTIYLGEWHTHSEPYPCPSQVDLRMITDQYDKNRLNENFVILLIKGTKGIYIGLKSNGKIKGMLINE</sequence>
<dbReference type="AlphaFoldDB" id="A0A6L3ZCL6"/>
<keyword evidence="8" id="KW-1185">Reference proteome</keyword>
<gene>
    <name evidence="7" type="ORF">F8C82_07825</name>
</gene>
<dbReference type="EMBL" id="WBVQ01000002">
    <property type="protein sequence ID" value="KAB2815603.1"/>
    <property type="molecule type" value="Genomic_DNA"/>
</dbReference>
<evidence type="ECO:0000256" key="1">
    <source>
        <dbReference type="ARBA" id="ARBA00022670"/>
    </source>
</evidence>
<protein>
    <recommendedName>
        <fullName evidence="6">JAB domain-containing protein</fullName>
    </recommendedName>
</protein>
<name>A0A6L3ZCL6_9FLAO</name>
<dbReference type="GO" id="GO:0006508">
    <property type="term" value="P:proteolysis"/>
    <property type="evidence" value="ECO:0007669"/>
    <property type="project" value="UniProtKB-KW"/>
</dbReference>
<keyword evidence="1" id="KW-0645">Protease</keyword>
<feature type="domain" description="JAB" evidence="6">
    <location>
        <begin position="31"/>
        <end position="124"/>
    </location>
</feature>
<dbReference type="GO" id="GO:0008237">
    <property type="term" value="F:metallopeptidase activity"/>
    <property type="evidence" value="ECO:0007669"/>
    <property type="project" value="UniProtKB-KW"/>
</dbReference>
<proteinExistence type="predicted"/>
<evidence type="ECO:0000256" key="3">
    <source>
        <dbReference type="ARBA" id="ARBA00022801"/>
    </source>
</evidence>
<evidence type="ECO:0000259" key="6">
    <source>
        <dbReference type="Pfam" id="PF14464"/>
    </source>
</evidence>
<reference evidence="7 8" key="1">
    <citation type="submission" date="2019-10" db="EMBL/GenBank/DDBJ databases">
        <title>Genome sequence of Phaeocystidibacter marisrubri JCM30614 (type strain).</title>
        <authorList>
            <person name="Bowman J.P."/>
        </authorList>
    </citation>
    <scope>NUCLEOTIDE SEQUENCE [LARGE SCALE GENOMIC DNA]</scope>
    <source>
        <strain evidence="7 8">JCM 30614</strain>
    </source>
</reference>